<feature type="compositionally biased region" description="Polar residues" evidence="1">
    <location>
        <begin position="126"/>
        <end position="140"/>
    </location>
</feature>
<evidence type="ECO:0000313" key="4">
    <source>
        <dbReference type="Proteomes" id="UP000521872"/>
    </source>
</evidence>
<feature type="domain" description="GYF" evidence="2">
    <location>
        <begin position="329"/>
        <end position="385"/>
    </location>
</feature>
<feature type="region of interest" description="Disordered" evidence="1">
    <location>
        <begin position="1"/>
        <end position="36"/>
    </location>
</feature>
<feature type="compositionally biased region" description="Low complexity" evidence="1">
    <location>
        <begin position="978"/>
        <end position="995"/>
    </location>
</feature>
<feature type="compositionally biased region" description="Basic and acidic residues" evidence="1">
    <location>
        <begin position="824"/>
        <end position="857"/>
    </location>
</feature>
<feature type="compositionally biased region" description="Low complexity" evidence="1">
    <location>
        <begin position="770"/>
        <end position="790"/>
    </location>
</feature>
<feature type="region of interest" description="Disordered" evidence="1">
    <location>
        <begin position="187"/>
        <end position="316"/>
    </location>
</feature>
<feature type="compositionally biased region" description="Low complexity" evidence="1">
    <location>
        <begin position="18"/>
        <end position="36"/>
    </location>
</feature>
<evidence type="ECO:0000313" key="3">
    <source>
        <dbReference type="EMBL" id="KAF4623279.1"/>
    </source>
</evidence>
<dbReference type="PANTHER" id="PTHR14445:SF36">
    <property type="entry name" value="FI03272P-RELATED"/>
    <property type="match status" value="1"/>
</dbReference>
<dbReference type="EMBL" id="JAACJL010000001">
    <property type="protein sequence ID" value="KAF4623279.1"/>
    <property type="molecule type" value="Genomic_DNA"/>
</dbReference>
<gene>
    <name evidence="3" type="ORF">D9613_002049</name>
</gene>
<feature type="compositionally biased region" description="Low complexity" evidence="1">
    <location>
        <begin position="146"/>
        <end position="156"/>
    </location>
</feature>
<feature type="region of interest" description="Disordered" evidence="1">
    <location>
        <begin position="621"/>
        <end position="857"/>
    </location>
</feature>
<feature type="region of interest" description="Disordered" evidence="1">
    <location>
        <begin position="120"/>
        <end position="159"/>
    </location>
</feature>
<dbReference type="InterPro" id="IPR035445">
    <property type="entry name" value="GYF-like_dom_sf"/>
</dbReference>
<dbReference type="AlphaFoldDB" id="A0A8H4VX99"/>
<dbReference type="PROSITE" id="PS50829">
    <property type="entry name" value="GYF"/>
    <property type="match status" value="1"/>
</dbReference>
<feature type="compositionally biased region" description="Polar residues" evidence="1">
    <location>
        <begin position="713"/>
        <end position="729"/>
    </location>
</feature>
<sequence length="1144" mass="123167">MSATTMHFGPEWMRTKHQPLSRQQPPSPPLSANNASATYSALVSATQSMSFDTGTDESHPFRYSKEELLKIYQEGGGKGGLGLEVERWEGVVREGGTDPVTLREMTEAEKKLFAGPLNSELRRRPSQSAEYLSPLNTSTLERPRLNHASSSANANSPLRERFGALKRRDSASDMLIPALGRKPSLTALQTPLLSPREANRSRGNYTPGFDGVLNNGESWVSRRRASETANKSGSISTKDAIDMSQDIKTSGIQEEKEEDHVNNEHPRGESDAHFFSASSQSSPEKRYDAGSSGNGQDTSQQNMLPSNADPFASTHVGVGPPPGLVDLAAIEWSYKDPTGQIQGPFRADLMQKWYNDGYFAGDLPMKRTRYDAQWTTVAELVQRSNGENIFLSPIPSLNTYPHASTPGGHVYSLPDQAYIEPLQPAPIRSLRTSTLESYVNAGSESPSSSVGASNFGNPSPDSSAFAGWDNKGYYGGDPTSRLAGFGMPDRPSPYSERRVMGHEFQSGLNNASYNHYVPERDLAYGGYGYTNVSNINQLADASQLQQRHPELTNNISLARTFSSGLPQINGQPNFAGNPVPTDTNSPNFLNYNYTGQPSFQNSPIQQQQYALPLRASGESHISPMYSFRDPNDDIVSTQSPRSLAPNVSAAVPVPWGEPKPSVPKPSEEPESIVEPAPVSNTAWDHNEGDSTSAVDSQAPVVRQTVIDEATLPTGETVSHATLGSTGQRTQQKEQLHKPDSSTRVAPESQVESTPRPPVPASQPSTKKHTQTNVSSSQPQTSQQPVSPQTTDSLPTTPSVPKIAWAKDEDNKKKAPAASSVSLRDIQEAEARKLESRKAAEREKERAARAAASESKEDLQPFIASWGLPTSQAGSRGTALLRETVGVPTQAPAAPVWTTTVKPVTAKKTMKEIQEEEEVRKKALSKEAVVASTPKRPYADTTIKTSATVASSGNGNNVWTTVGPSGKANPIVAAASGRPSQSSTPTLATSAATARPAAPPVQRVGSATSKPKHPAVKQDDFPEPPSHDFLKWLSDSLKGLNASVNVEEIVSMLLSFPLEPDATTMEIISDTIYSNSTTLDGRRFASEFVAKRKADAVARAKGGTSSGKAAGKPISIADVVKATPKASQPEWGFKVVNKKKKGNRA</sequence>
<proteinExistence type="predicted"/>
<evidence type="ECO:0000256" key="1">
    <source>
        <dbReference type="SAM" id="MobiDB-lite"/>
    </source>
</evidence>
<dbReference type="PANTHER" id="PTHR14445">
    <property type="entry name" value="GRB10 INTERACTING GYF PROTEIN"/>
    <property type="match status" value="1"/>
</dbReference>
<dbReference type="Proteomes" id="UP000521872">
    <property type="component" value="Unassembled WGS sequence"/>
</dbReference>
<feature type="region of interest" description="Disordered" evidence="1">
    <location>
        <begin position="972"/>
        <end position="1023"/>
    </location>
</feature>
<feature type="compositionally biased region" description="Polar residues" evidence="1">
    <location>
        <begin position="227"/>
        <end position="237"/>
    </location>
</feature>
<name>A0A8H4VX99_9AGAR</name>
<feature type="compositionally biased region" description="Basic and acidic residues" evidence="1">
    <location>
        <begin position="730"/>
        <end position="740"/>
    </location>
</feature>
<organism evidence="3 4">
    <name type="scientific">Agrocybe pediades</name>
    <dbReference type="NCBI Taxonomy" id="84607"/>
    <lineage>
        <taxon>Eukaryota</taxon>
        <taxon>Fungi</taxon>
        <taxon>Dikarya</taxon>
        <taxon>Basidiomycota</taxon>
        <taxon>Agaricomycotina</taxon>
        <taxon>Agaricomycetes</taxon>
        <taxon>Agaricomycetidae</taxon>
        <taxon>Agaricales</taxon>
        <taxon>Agaricineae</taxon>
        <taxon>Strophariaceae</taxon>
        <taxon>Agrocybe</taxon>
    </lineage>
</organism>
<comment type="caution">
    <text evidence="3">The sequence shown here is derived from an EMBL/GenBank/DDBJ whole genome shotgun (WGS) entry which is preliminary data.</text>
</comment>
<dbReference type="Pfam" id="PF02213">
    <property type="entry name" value="GYF"/>
    <property type="match status" value="1"/>
</dbReference>
<dbReference type="GO" id="GO:0005829">
    <property type="term" value="C:cytosol"/>
    <property type="evidence" value="ECO:0007669"/>
    <property type="project" value="TreeGrafter"/>
</dbReference>
<accession>A0A8H4VX99</accession>
<feature type="compositionally biased region" description="Polar residues" evidence="1">
    <location>
        <begin position="294"/>
        <end position="305"/>
    </location>
</feature>
<reference evidence="3 4" key="1">
    <citation type="submission" date="2019-12" db="EMBL/GenBank/DDBJ databases">
        <authorList>
            <person name="Floudas D."/>
            <person name="Bentzer J."/>
            <person name="Ahren D."/>
            <person name="Johansson T."/>
            <person name="Persson P."/>
            <person name="Tunlid A."/>
        </authorList>
    </citation>
    <scope>NUCLEOTIDE SEQUENCE [LARGE SCALE GENOMIC DNA]</scope>
    <source>
        <strain evidence="3 4">CBS 102.39</strain>
    </source>
</reference>
<feature type="compositionally biased region" description="Basic and acidic residues" evidence="1">
    <location>
        <begin position="258"/>
        <end position="272"/>
    </location>
</feature>
<protein>
    <recommendedName>
        <fullName evidence="2">GYF domain-containing protein</fullName>
    </recommendedName>
</protein>
<dbReference type="InterPro" id="IPR003169">
    <property type="entry name" value="GYF"/>
</dbReference>
<feature type="region of interest" description="Disordered" evidence="1">
    <location>
        <begin position="568"/>
        <end position="600"/>
    </location>
</feature>
<evidence type="ECO:0000259" key="2">
    <source>
        <dbReference type="PROSITE" id="PS50829"/>
    </source>
</evidence>
<dbReference type="SMART" id="SM00444">
    <property type="entry name" value="GYF"/>
    <property type="match status" value="1"/>
</dbReference>
<dbReference type="InterPro" id="IPR051640">
    <property type="entry name" value="GRB10-interact_GYF"/>
</dbReference>
<dbReference type="Gene3D" id="3.30.1490.40">
    <property type="match status" value="1"/>
</dbReference>
<dbReference type="SUPFAM" id="SSF55277">
    <property type="entry name" value="GYF domain"/>
    <property type="match status" value="1"/>
</dbReference>
<keyword evidence="4" id="KW-1185">Reference proteome</keyword>